<dbReference type="RefSeq" id="WP_072630917.1">
    <property type="nucleotide sequence ID" value="NZ_MLCB01000143.1"/>
</dbReference>
<feature type="signal peptide" evidence="1">
    <location>
        <begin position="1"/>
        <end position="18"/>
    </location>
</feature>
<name>A0A1L9NVZ1_9RHOB</name>
<proteinExistence type="predicted"/>
<protein>
    <recommendedName>
        <fullName evidence="4">Lipoprotein</fullName>
    </recommendedName>
</protein>
<gene>
    <name evidence="2" type="ORF">PFRI_23650</name>
</gene>
<comment type="caution">
    <text evidence="2">The sequence shown here is derived from an EMBL/GenBank/DDBJ whole genome shotgun (WGS) entry which is preliminary data.</text>
</comment>
<evidence type="ECO:0008006" key="4">
    <source>
        <dbReference type="Google" id="ProtNLM"/>
    </source>
</evidence>
<evidence type="ECO:0000256" key="1">
    <source>
        <dbReference type="SAM" id="SignalP"/>
    </source>
</evidence>
<keyword evidence="3" id="KW-1185">Reference proteome</keyword>
<accession>A0A1L9NVZ1</accession>
<dbReference type="AlphaFoldDB" id="A0A1L9NVZ1"/>
<reference evidence="2 3" key="1">
    <citation type="submission" date="2016-10" db="EMBL/GenBank/DDBJ databases">
        <title>Genome sequence of Planktotalea frisia SH6-1.</title>
        <authorList>
            <person name="Poehlein A."/>
            <person name="Bakenhus I."/>
            <person name="Voget S."/>
            <person name="Brinkhoff T."/>
            <person name="Simon M."/>
        </authorList>
    </citation>
    <scope>NUCLEOTIDE SEQUENCE [LARGE SCALE GENOMIC DNA]</scope>
    <source>
        <strain evidence="2 3">SH6-1</strain>
    </source>
</reference>
<dbReference type="EMBL" id="MLCB01000143">
    <property type="protein sequence ID" value="OJI93465.1"/>
    <property type="molecule type" value="Genomic_DNA"/>
</dbReference>
<sequence>MTCIIVSIALIGSLTACGMSRDTTNLPVRNGPQTQNPNLPFDPNQPSGEMINSARTTFGVNNSGFIR</sequence>
<organism evidence="2 3">
    <name type="scientific">Planktotalea frisia</name>
    <dbReference type="NCBI Taxonomy" id="696762"/>
    <lineage>
        <taxon>Bacteria</taxon>
        <taxon>Pseudomonadati</taxon>
        <taxon>Pseudomonadota</taxon>
        <taxon>Alphaproteobacteria</taxon>
        <taxon>Rhodobacterales</taxon>
        <taxon>Paracoccaceae</taxon>
        <taxon>Planktotalea</taxon>
    </lineage>
</organism>
<evidence type="ECO:0000313" key="2">
    <source>
        <dbReference type="EMBL" id="OJI93465.1"/>
    </source>
</evidence>
<keyword evidence="1" id="KW-0732">Signal</keyword>
<dbReference type="STRING" id="696762.PFRI_23650"/>
<evidence type="ECO:0000313" key="3">
    <source>
        <dbReference type="Proteomes" id="UP000184514"/>
    </source>
</evidence>
<feature type="chain" id="PRO_5013154677" description="Lipoprotein" evidence="1">
    <location>
        <begin position="19"/>
        <end position="67"/>
    </location>
</feature>
<dbReference type="Proteomes" id="UP000184514">
    <property type="component" value="Unassembled WGS sequence"/>
</dbReference>